<proteinExistence type="predicted"/>
<comment type="caution">
    <text evidence="1">The sequence shown here is derived from an EMBL/GenBank/DDBJ whole genome shotgun (WGS) entry which is preliminary data.</text>
</comment>
<gene>
    <name evidence="1" type="ORF">BS47DRAFT_243354</name>
</gene>
<dbReference type="AlphaFoldDB" id="A0A9P6ALR5"/>
<protein>
    <submittedName>
        <fullName evidence="1">Uncharacterized protein</fullName>
    </submittedName>
</protein>
<accession>A0A9P6ALR5</accession>
<sequence length="58" mass="6228">MDISQPKNDQEPIWSPSVSAAYPALASLIGTRKSKLVEIIFPSQKQLGAMASTGQNLL</sequence>
<dbReference type="Proteomes" id="UP000886523">
    <property type="component" value="Unassembled WGS sequence"/>
</dbReference>
<dbReference type="EMBL" id="MU129063">
    <property type="protein sequence ID" value="KAF9508190.1"/>
    <property type="molecule type" value="Genomic_DNA"/>
</dbReference>
<name>A0A9P6ALR5_9AGAM</name>
<keyword evidence="2" id="KW-1185">Reference proteome</keyword>
<evidence type="ECO:0000313" key="1">
    <source>
        <dbReference type="EMBL" id="KAF9508190.1"/>
    </source>
</evidence>
<organism evidence="1 2">
    <name type="scientific">Hydnum rufescens UP504</name>
    <dbReference type="NCBI Taxonomy" id="1448309"/>
    <lineage>
        <taxon>Eukaryota</taxon>
        <taxon>Fungi</taxon>
        <taxon>Dikarya</taxon>
        <taxon>Basidiomycota</taxon>
        <taxon>Agaricomycotina</taxon>
        <taxon>Agaricomycetes</taxon>
        <taxon>Cantharellales</taxon>
        <taxon>Hydnaceae</taxon>
        <taxon>Hydnum</taxon>
    </lineage>
</organism>
<evidence type="ECO:0000313" key="2">
    <source>
        <dbReference type="Proteomes" id="UP000886523"/>
    </source>
</evidence>
<reference evidence="1" key="1">
    <citation type="journal article" date="2020" name="Nat. Commun.">
        <title>Large-scale genome sequencing of mycorrhizal fungi provides insights into the early evolution of symbiotic traits.</title>
        <authorList>
            <person name="Miyauchi S."/>
            <person name="Kiss E."/>
            <person name="Kuo A."/>
            <person name="Drula E."/>
            <person name="Kohler A."/>
            <person name="Sanchez-Garcia M."/>
            <person name="Morin E."/>
            <person name="Andreopoulos B."/>
            <person name="Barry K.W."/>
            <person name="Bonito G."/>
            <person name="Buee M."/>
            <person name="Carver A."/>
            <person name="Chen C."/>
            <person name="Cichocki N."/>
            <person name="Clum A."/>
            <person name="Culley D."/>
            <person name="Crous P.W."/>
            <person name="Fauchery L."/>
            <person name="Girlanda M."/>
            <person name="Hayes R.D."/>
            <person name="Keri Z."/>
            <person name="LaButti K."/>
            <person name="Lipzen A."/>
            <person name="Lombard V."/>
            <person name="Magnuson J."/>
            <person name="Maillard F."/>
            <person name="Murat C."/>
            <person name="Nolan M."/>
            <person name="Ohm R.A."/>
            <person name="Pangilinan J."/>
            <person name="Pereira M.F."/>
            <person name="Perotto S."/>
            <person name="Peter M."/>
            <person name="Pfister S."/>
            <person name="Riley R."/>
            <person name="Sitrit Y."/>
            <person name="Stielow J.B."/>
            <person name="Szollosi G."/>
            <person name="Zifcakova L."/>
            <person name="Stursova M."/>
            <person name="Spatafora J.W."/>
            <person name="Tedersoo L."/>
            <person name="Vaario L.M."/>
            <person name="Yamada A."/>
            <person name="Yan M."/>
            <person name="Wang P."/>
            <person name="Xu J."/>
            <person name="Bruns T."/>
            <person name="Baldrian P."/>
            <person name="Vilgalys R."/>
            <person name="Dunand C."/>
            <person name="Henrissat B."/>
            <person name="Grigoriev I.V."/>
            <person name="Hibbett D."/>
            <person name="Nagy L.G."/>
            <person name="Martin F.M."/>
        </authorList>
    </citation>
    <scope>NUCLEOTIDE SEQUENCE</scope>
    <source>
        <strain evidence="1">UP504</strain>
    </source>
</reference>